<evidence type="ECO:0000256" key="1">
    <source>
        <dbReference type="SAM" id="MobiDB-lite"/>
    </source>
</evidence>
<comment type="caution">
    <text evidence="3">The sequence shown here is derived from an EMBL/GenBank/DDBJ whole genome shotgun (WGS) entry which is preliminary data.</text>
</comment>
<dbReference type="Proteomes" id="UP000796880">
    <property type="component" value="Unassembled WGS sequence"/>
</dbReference>
<keyword evidence="2" id="KW-1133">Transmembrane helix</keyword>
<evidence type="ECO:0000256" key="2">
    <source>
        <dbReference type="SAM" id="Phobius"/>
    </source>
</evidence>
<keyword evidence="4" id="KW-1185">Reference proteome</keyword>
<organism evidence="3 4">
    <name type="scientific">Rhamnella rubrinervis</name>
    <dbReference type="NCBI Taxonomy" id="2594499"/>
    <lineage>
        <taxon>Eukaryota</taxon>
        <taxon>Viridiplantae</taxon>
        <taxon>Streptophyta</taxon>
        <taxon>Embryophyta</taxon>
        <taxon>Tracheophyta</taxon>
        <taxon>Spermatophyta</taxon>
        <taxon>Magnoliopsida</taxon>
        <taxon>eudicotyledons</taxon>
        <taxon>Gunneridae</taxon>
        <taxon>Pentapetalae</taxon>
        <taxon>rosids</taxon>
        <taxon>fabids</taxon>
        <taxon>Rosales</taxon>
        <taxon>Rhamnaceae</taxon>
        <taxon>rhamnoid group</taxon>
        <taxon>Rhamneae</taxon>
        <taxon>Rhamnella</taxon>
    </lineage>
</organism>
<sequence length="89" mass="9601">MAGGAGIEHGNGEQQPLGSGVSGSARFMQERNGLDGVQFGGGRGDTRFSRREEEGDGVTRFGERKSRRYVILNYLFNFTFGVTTFGASC</sequence>
<evidence type="ECO:0000313" key="3">
    <source>
        <dbReference type="EMBL" id="KAF3455882.1"/>
    </source>
</evidence>
<evidence type="ECO:0000313" key="4">
    <source>
        <dbReference type="Proteomes" id="UP000796880"/>
    </source>
</evidence>
<proteinExistence type="predicted"/>
<feature type="transmembrane region" description="Helical" evidence="2">
    <location>
        <begin position="69"/>
        <end position="87"/>
    </location>
</feature>
<dbReference type="AlphaFoldDB" id="A0A8K0HN17"/>
<protein>
    <submittedName>
        <fullName evidence="3">Uncharacterized protein</fullName>
    </submittedName>
</protein>
<keyword evidence="2" id="KW-0812">Transmembrane</keyword>
<dbReference type="EMBL" id="VOIH02000001">
    <property type="protein sequence ID" value="KAF3455882.1"/>
    <property type="molecule type" value="Genomic_DNA"/>
</dbReference>
<accession>A0A8K0HN17</accession>
<reference evidence="3" key="1">
    <citation type="submission" date="2020-03" db="EMBL/GenBank/DDBJ databases">
        <title>A high-quality chromosome-level genome assembly of a woody plant with both climbing and erect habits, Rhamnella rubrinervis.</title>
        <authorList>
            <person name="Lu Z."/>
            <person name="Yang Y."/>
            <person name="Zhu X."/>
            <person name="Sun Y."/>
        </authorList>
    </citation>
    <scope>NUCLEOTIDE SEQUENCE</scope>
    <source>
        <strain evidence="3">BYM</strain>
        <tissue evidence="3">Leaf</tissue>
    </source>
</reference>
<gene>
    <name evidence="3" type="ORF">FNV43_RR00524</name>
</gene>
<feature type="region of interest" description="Disordered" evidence="1">
    <location>
        <begin position="1"/>
        <end position="60"/>
    </location>
</feature>
<name>A0A8K0HN17_9ROSA</name>
<feature type="compositionally biased region" description="Basic and acidic residues" evidence="1">
    <location>
        <begin position="44"/>
        <end position="53"/>
    </location>
</feature>
<keyword evidence="2" id="KW-0472">Membrane</keyword>